<comment type="caution">
    <text evidence="2">The sequence shown here is derived from an EMBL/GenBank/DDBJ whole genome shotgun (WGS) entry which is preliminary data.</text>
</comment>
<sequence length="191" mass="21312">MADFTAIADVGRTIVHLLREQMTPDPIPTPEMIGLSSPADKGDLALSLFLYEVQQNGINQQNFWSDQGNSQQAPPMALDLHFLLTAHSNADVQTRALDEHRILGRAIQVLYDNQTVRGSRLQGALADSNEEFRLLLIEPLSLHTAITLFPNQPYKLSFNFIAGPVYLDSGRNKQSQRVLDRKDNMRGLEGS</sequence>
<accession>A0ABS1JCX5</accession>
<protein>
    <submittedName>
        <fullName evidence="2">DUF4255 domain-containing protein</fullName>
    </submittedName>
</protein>
<dbReference type="Pfam" id="PF14065">
    <property type="entry name" value="Pvc16_N"/>
    <property type="match status" value="1"/>
</dbReference>
<name>A0ABS1JCX5_9BACL</name>
<dbReference type="EMBL" id="JAEQNB010000005">
    <property type="protein sequence ID" value="MBL0388126.1"/>
    <property type="molecule type" value="Genomic_DNA"/>
</dbReference>
<dbReference type="InterPro" id="IPR025351">
    <property type="entry name" value="Pvc16_N"/>
</dbReference>
<reference evidence="2 3" key="1">
    <citation type="submission" date="2021-01" db="EMBL/GenBank/DDBJ databases">
        <title>Tumebacillus sp. strain ITR2 16S ribosomal RNA gene Genome sequencing and assembly.</title>
        <authorList>
            <person name="Kang M."/>
        </authorList>
    </citation>
    <scope>NUCLEOTIDE SEQUENCE [LARGE SCALE GENOMIC DNA]</scope>
    <source>
        <strain evidence="2 3">ITR2</strain>
    </source>
</reference>
<evidence type="ECO:0000313" key="2">
    <source>
        <dbReference type="EMBL" id="MBL0388126.1"/>
    </source>
</evidence>
<proteinExistence type="predicted"/>
<evidence type="ECO:0000259" key="1">
    <source>
        <dbReference type="Pfam" id="PF14065"/>
    </source>
</evidence>
<evidence type="ECO:0000313" key="3">
    <source>
        <dbReference type="Proteomes" id="UP000602284"/>
    </source>
</evidence>
<feature type="domain" description="Pvc16 N-terminal" evidence="1">
    <location>
        <begin position="10"/>
        <end position="178"/>
    </location>
</feature>
<organism evidence="2 3">
    <name type="scientific">Tumebacillus amylolyticus</name>
    <dbReference type="NCBI Taxonomy" id="2801339"/>
    <lineage>
        <taxon>Bacteria</taxon>
        <taxon>Bacillati</taxon>
        <taxon>Bacillota</taxon>
        <taxon>Bacilli</taxon>
        <taxon>Bacillales</taxon>
        <taxon>Alicyclobacillaceae</taxon>
        <taxon>Tumebacillus</taxon>
    </lineage>
</organism>
<gene>
    <name evidence="2" type="ORF">JJB07_16030</name>
</gene>
<dbReference type="RefSeq" id="WP_201636804.1">
    <property type="nucleotide sequence ID" value="NZ_JAEQNB010000005.1"/>
</dbReference>
<dbReference type="Proteomes" id="UP000602284">
    <property type="component" value="Unassembled WGS sequence"/>
</dbReference>
<keyword evidence="3" id="KW-1185">Reference proteome</keyword>